<evidence type="ECO:0000259" key="3">
    <source>
        <dbReference type="PROSITE" id="PS50966"/>
    </source>
</evidence>
<evidence type="ECO:0000256" key="2">
    <source>
        <dbReference type="SAM" id="MobiDB-lite"/>
    </source>
</evidence>
<sequence length="467" mass="50814">MAALSLDKIEAIAPDQASLSAARKLLKPGLWSRLAGDGAGLLWGECQGSGATPYRVTISEPDTGYKCTCPSRKFPCKHALGLMWLRAEGKAAFETSAAPEWVLDWVRRRRPADNKEPAEPSGDKSIALASREEAAEADPKAEARTAAARERTRKDREEAIAAGLDDLDHWITDQVEAGLAGFPAQAGKACHVIAQRMVDAKAASLASRLEILPPRLYALAEPARPQMAVRELGQLHVIAQAYRRQEKLSADLLEDVRRAVGWIVTREALLSDEAAMRASGSWRVVATLSEVQPDRLRRVETWFLREAWQEGPQFAVLVDFVPVATSVGRSPYLLGERLGATFVFYRSPAPLRAVIATIRSPAQESSDAVEFPDQGLAEALRGYHRALAAKPWIGAWPIAFRRARVRRSGEQLFVCAGDGPVLPVAGSQFSSALPLVALQSMDAAGLWDGTQFQILVAETALGRWAAE</sequence>
<dbReference type="InterPro" id="IPR007527">
    <property type="entry name" value="Znf_SWIM"/>
</dbReference>
<accession>A0A9J7BVD3</accession>
<dbReference type="KEGG" id="orp:MOP44_13010"/>
<feature type="compositionally biased region" description="Basic and acidic residues" evidence="2">
    <location>
        <begin position="111"/>
        <end position="122"/>
    </location>
</feature>
<dbReference type="Proteomes" id="UP001059380">
    <property type="component" value="Chromosome"/>
</dbReference>
<evidence type="ECO:0000256" key="1">
    <source>
        <dbReference type="PROSITE-ProRule" id="PRU00325"/>
    </source>
</evidence>
<keyword evidence="1" id="KW-0479">Metal-binding</keyword>
<dbReference type="PROSITE" id="PS50966">
    <property type="entry name" value="ZF_SWIM"/>
    <property type="match status" value="1"/>
</dbReference>
<keyword evidence="5" id="KW-1185">Reference proteome</keyword>
<feature type="domain" description="SWIM-type" evidence="3">
    <location>
        <begin position="54"/>
        <end position="87"/>
    </location>
</feature>
<gene>
    <name evidence="4" type="ORF">MOP44_13010</name>
</gene>
<dbReference type="Pfam" id="PF04434">
    <property type="entry name" value="SWIM"/>
    <property type="match status" value="1"/>
</dbReference>
<feature type="region of interest" description="Disordered" evidence="2">
    <location>
        <begin position="111"/>
        <end position="154"/>
    </location>
</feature>
<dbReference type="EMBL" id="CP093313">
    <property type="protein sequence ID" value="UWZ86836.1"/>
    <property type="molecule type" value="Genomic_DNA"/>
</dbReference>
<reference evidence="4" key="1">
    <citation type="submission" date="2021-04" db="EMBL/GenBank/DDBJ databases">
        <title>Phylogenetic analysis of Acidobacteriaceae.</title>
        <authorList>
            <person name="Qiu L."/>
            <person name="Zhang Q."/>
        </authorList>
    </citation>
    <scope>NUCLEOTIDE SEQUENCE</scope>
    <source>
        <strain evidence="4">DSM 25168</strain>
    </source>
</reference>
<dbReference type="AlphaFoldDB" id="A0A9J7BVD3"/>
<dbReference type="GO" id="GO:0008270">
    <property type="term" value="F:zinc ion binding"/>
    <property type="evidence" value="ECO:0007669"/>
    <property type="project" value="UniProtKB-KW"/>
</dbReference>
<keyword evidence="1" id="KW-0862">Zinc</keyword>
<keyword evidence="1" id="KW-0863">Zinc-finger</keyword>
<evidence type="ECO:0000313" key="4">
    <source>
        <dbReference type="EMBL" id="UWZ86836.1"/>
    </source>
</evidence>
<feature type="compositionally biased region" description="Basic and acidic residues" evidence="2">
    <location>
        <begin position="130"/>
        <end position="154"/>
    </location>
</feature>
<dbReference type="RefSeq" id="WP_260796473.1">
    <property type="nucleotide sequence ID" value="NZ_CP093313.1"/>
</dbReference>
<evidence type="ECO:0000313" key="5">
    <source>
        <dbReference type="Proteomes" id="UP001059380"/>
    </source>
</evidence>
<protein>
    <submittedName>
        <fullName evidence="4">SWIM zinc finger domain-containing protein</fullName>
    </submittedName>
</protein>
<name>A0A9J7BVD3_9BACT</name>
<proteinExistence type="predicted"/>
<organism evidence="4 5">
    <name type="scientific">Occallatibacter riparius</name>
    <dbReference type="NCBI Taxonomy" id="1002689"/>
    <lineage>
        <taxon>Bacteria</taxon>
        <taxon>Pseudomonadati</taxon>
        <taxon>Acidobacteriota</taxon>
        <taxon>Terriglobia</taxon>
        <taxon>Terriglobales</taxon>
        <taxon>Acidobacteriaceae</taxon>
        <taxon>Occallatibacter</taxon>
    </lineage>
</organism>